<evidence type="ECO:0000256" key="4">
    <source>
        <dbReference type="SAM" id="MobiDB-lite"/>
    </source>
</evidence>
<evidence type="ECO:0000259" key="5">
    <source>
        <dbReference type="PROSITE" id="PS51800"/>
    </source>
</evidence>
<evidence type="ECO:0000313" key="7">
    <source>
        <dbReference type="Proteomes" id="UP000588334"/>
    </source>
</evidence>
<dbReference type="GO" id="GO:0008270">
    <property type="term" value="F:zinc ion binding"/>
    <property type="evidence" value="ECO:0007669"/>
    <property type="project" value="UniProtKB-KW"/>
</dbReference>
<keyword evidence="3" id="KW-0862">Zinc</keyword>
<dbReference type="InterPro" id="IPR022776">
    <property type="entry name" value="TRM13/UPF0224_CHHC_Znf_dom"/>
</dbReference>
<dbReference type="Proteomes" id="UP000588334">
    <property type="component" value="Unassembled WGS sequence"/>
</dbReference>
<feature type="region of interest" description="Disordered" evidence="4">
    <location>
        <begin position="76"/>
        <end position="103"/>
    </location>
</feature>
<evidence type="ECO:0000256" key="3">
    <source>
        <dbReference type="ARBA" id="ARBA00022833"/>
    </source>
</evidence>
<comment type="caution">
    <text evidence="6">The sequence shown here is derived from an EMBL/GenBank/DDBJ whole genome shotgun (WGS) entry which is preliminary data.</text>
</comment>
<dbReference type="OrthoDB" id="10069248at2759"/>
<sequence length="166" mass="18285">QNNPQASRHLATCPFNARHRVPRNHLRSHLSSCPDKRLLDASQGTLCPPQGRLCPQVCPGVARPLSLTAVLSVPADTEGMPWSTSGMHPEPPEPWQPPPCRENWDAGEGPRRFLVVPAVSPPPGWHDPVLSPRAELDALEELPPFILNVTSWDLPTPCDRYDPRGP</sequence>
<feature type="non-terminal residue" evidence="6">
    <location>
        <position position="166"/>
    </location>
</feature>
<reference evidence="6 7" key="1">
    <citation type="submission" date="2019-09" db="EMBL/GenBank/DDBJ databases">
        <title>Bird 10,000 Genomes (B10K) Project - Family phase.</title>
        <authorList>
            <person name="Zhang G."/>
        </authorList>
    </citation>
    <scope>NUCLEOTIDE SEQUENCE [LARGE SCALE GENOMIC DNA]</scope>
    <source>
        <strain evidence="6">B10K-DU-001-03</strain>
        <tissue evidence="6">Muscle</tissue>
    </source>
</reference>
<keyword evidence="2" id="KW-0863">Zinc-finger</keyword>
<keyword evidence="1" id="KW-0479">Metal-binding</keyword>
<dbReference type="Pfam" id="PF05253">
    <property type="entry name" value="zf-U11-48K"/>
    <property type="match status" value="1"/>
</dbReference>
<protein>
    <submittedName>
        <fullName evidence="6">GTSF1 factor</fullName>
    </submittedName>
</protein>
<name>A0A7K8WC50_9FURN</name>
<proteinExistence type="predicted"/>
<dbReference type="PROSITE" id="PS51800">
    <property type="entry name" value="ZF_CHHC_U11_48K"/>
    <property type="match status" value="1"/>
</dbReference>
<accession>A0A7K8WC50</accession>
<evidence type="ECO:0000256" key="1">
    <source>
        <dbReference type="ARBA" id="ARBA00022723"/>
    </source>
</evidence>
<dbReference type="AlphaFoldDB" id="A0A7K8WC50"/>
<organism evidence="6 7">
    <name type="scientific">Sclerurus mexicanus</name>
    <name type="common">tawny-throated leaftosser</name>
    <dbReference type="NCBI Taxonomy" id="265632"/>
    <lineage>
        <taxon>Eukaryota</taxon>
        <taxon>Metazoa</taxon>
        <taxon>Chordata</taxon>
        <taxon>Craniata</taxon>
        <taxon>Vertebrata</taxon>
        <taxon>Euteleostomi</taxon>
        <taxon>Archelosauria</taxon>
        <taxon>Archosauria</taxon>
        <taxon>Dinosauria</taxon>
        <taxon>Saurischia</taxon>
        <taxon>Theropoda</taxon>
        <taxon>Coelurosauria</taxon>
        <taxon>Aves</taxon>
        <taxon>Neognathae</taxon>
        <taxon>Neoaves</taxon>
        <taxon>Telluraves</taxon>
        <taxon>Australaves</taxon>
        <taxon>Passeriformes</taxon>
        <taxon>Furnariidae</taxon>
        <taxon>Sclerurus</taxon>
    </lineage>
</organism>
<keyword evidence="7" id="KW-1185">Reference proteome</keyword>
<evidence type="ECO:0000256" key="2">
    <source>
        <dbReference type="ARBA" id="ARBA00022771"/>
    </source>
</evidence>
<dbReference type="EMBL" id="VWZF01003151">
    <property type="protein sequence ID" value="NXF76197.1"/>
    <property type="molecule type" value="Genomic_DNA"/>
</dbReference>
<feature type="domain" description="CHHC U11-48K-type" evidence="5">
    <location>
        <begin position="10"/>
        <end position="37"/>
    </location>
</feature>
<evidence type="ECO:0000313" key="6">
    <source>
        <dbReference type="EMBL" id="NXF76197.1"/>
    </source>
</evidence>
<feature type="non-terminal residue" evidence="6">
    <location>
        <position position="1"/>
    </location>
</feature>
<gene>
    <name evidence="6" type="primary">Gtsf1_0</name>
    <name evidence="6" type="ORF">SCLMEX_R15384</name>
</gene>